<accession>A0A653KCX0</accession>
<organism evidence="2 3">
    <name type="scientific">Acinetobacter proteolyticus</name>
    <dbReference type="NCBI Taxonomy" id="1776741"/>
    <lineage>
        <taxon>Bacteria</taxon>
        <taxon>Pseudomonadati</taxon>
        <taxon>Pseudomonadota</taxon>
        <taxon>Gammaproteobacteria</taxon>
        <taxon>Moraxellales</taxon>
        <taxon>Moraxellaceae</taxon>
        <taxon>Acinetobacter</taxon>
    </lineage>
</organism>
<sequence>MKNLYFQEIRVMFCFFNHTCKLVGIFAAVGLAHQLQDEVLP</sequence>
<proteinExistence type="predicted"/>
<keyword evidence="1" id="KW-0472">Membrane</keyword>
<dbReference type="Proteomes" id="UP000430404">
    <property type="component" value="Unassembled WGS sequence"/>
</dbReference>
<evidence type="ECO:0000313" key="3">
    <source>
        <dbReference type="Proteomes" id="UP000430404"/>
    </source>
</evidence>
<dbReference type="EMBL" id="CABWKZ010000070">
    <property type="protein sequence ID" value="VXA58349.1"/>
    <property type="molecule type" value="Genomic_DNA"/>
</dbReference>
<protein>
    <submittedName>
        <fullName evidence="2">Uncharacterized protein</fullName>
    </submittedName>
</protein>
<reference evidence="2 3" key="1">
    <citation type="submission" date="2019-10" db="EMBL/GenBank/DDBJ databases">
        <authorList>
            <person name="Karimi E."/>
        </authorList>
    </citation>
    <scope>NUCLEOTIDE SEQUENCE [LARGE SCALE GENOMIC DNA]</scope>
    <source>
        <strain evidence="2">Acinetobacter sp. 8BE</strain>
    </source>
</reference>
<keyword evidence="1" id="KW-0812">Transmembrane</keyword>
<dbReference type="AlphaFoldDB" id="A0A653KCX0"/>
<feature type="transmembrane region" description="Helical" evidence="1">
    <location>
        <begin position="12"/>
        <end position="32"/>
    </location>
</feature>
<keyword evidence="1" id="KW-1133">Transmembrane helix</keyword>
<evidence type="ECO:0000313" key="2">
    <source>
        <dbReference type="EMBL" id="VXA58349.1"/>
    </source>
</evidence>
<evidence type="ECO:0000256" key="1">
    <source>
        <dbReference type="SAM" id="Phobius"/>
    </source>
</evidence>
<name>A0A653KCX0_9GAMM</name>
<gene>
    <name evidence="2" type="ORF">ACI8B_90002</name>
</gene>